<dbReference type="InterPro" id="IPR001387">
    <property type="entry name" value="Cro/C1-type_HTH"/>
</dbReference>
<reference evidence="2 3" key="1">
    <citation type="submission" date="2024-05" db="EMBL/GenBank/DDBJ databases">
        <authorList>
            <person name="Venkateswaran K."/>
        </authorList>
    </citation>
    <scope>NUCLEOTIDE SEQUENCE [LARGE SCALE GENOMIC DNA]</scope>
    <source>
        <strain evidence="2 3">179-C4-2-HS</strain>
    </source>
</reference>
<dbReference type="Pfam" id="PF13560">
    <property type="entry name" value="HTH_31"/>
    <property type="match status" value="1"/>
</dbReference>
<dbReference type="InterPro" id="IPR010982">
    <property type="entry name" value="Lambda_DNA-bd_dom_sf"/>
</dbReference>
<feature type="domain" description="HTH cro/C1-type" evidence="1">
    <location>
        <begin position="10"/>
        <end position="65"/>
    </location>
</feature>
<dbReference type="Proteomes" id="UP001241748">
    <property type="component" value="Unassembled WGS sequence"/>
</dbReference>
<evidence type="ECO:0000259" key="1">
    <source>
        <dbReference type="PROSITE" id="PS50943"/>
    </source>
</evidence>
<gene>
    <name evidence="2" type="ORF">P5G62_010215</name>
</gene>
<comment type="caution">
    <text evidence="2">The sequence shown here is derived from an EMBL/GenBank/DDBJ whole genome shotgun (WGS) entry which is preliminary data.</text>
</comment>
<name>A0ABV4YTQ2_9BACI</name>
<evidence type="ECO:0000313" key="2">
    <source>
        <dbReference type="EMBL" id="MFB3167483.1"/>
    </source>
</evidence>
<keyword evidence="3" id="KW-1185">Reference proteome</keyword>
<dbReference type="SUPFAM" id="SSF47413">
    <property type="entry name" value="lambda repressor-like DNA-binding domains"/>
    <property type="match status" value="1"/>
</dbReference>
<sequence length="179" mass="20623">MEINSFGEAVKELRESSGIGSRELSRLVGMTETYISQVERGAIKKPDYFTALNILNKISNDVETINKIMEDTNIYPPDNFKYQLFNTTFSKNHDVLSWMDLEAEVLKTCIGLLTDMLTKIVERDYSRGKTIIPKLTEYLGDKDQIDFFTTLFSFDFSSLSADKRKYILDILREITSNKN</sequence>
<dbReference type="Gene3D" id="1.10.260.40">
    <property type="entry name" value="lambda repressor-like DNA-binding domains"/>
    <property type="match status" value="1"/>
</dbReference>
<dbReference type="CDD" id="cd00093">
    <property type="entry name" value="HTH_XRE"/>
    <property type="match status" value="1"/>
</dbReference>
<accession>A0ABV4YTQ2</accession>
<proteinExistence type="predicted"/>
<evidence type="ECO:0000313" key="3">
    <source>
        <dbReference type="Proteomes" id="UP001241748"/>
    </source>
</evidence>
<protein>
    <submittedName>
        <fullName evidence="2">Helix-turn-helix domain-containing protein</fullName>
    </submittedName>
</protein>
<dbReference type="PROSITE" id="PS50943">
    <property type="entry name" value="HTH_CROC1"/>
    <property type="match status" value="1"/>
</dbReference>
<dbReference type="EMBL" id="JAROBZ020000001">
    <property type="protein sequence ID" value="MFB3167483.1"/>
    <property type="molecule type" value="Genomic_DNA"/>
</dbReference>
<dbReference type="SMART" id="SM00530">
    <property type="entry name" value="HTH_XRE"/>
    <property type="match status" value="1"/>
</dbReference>
<organism evidence="2 3">
    <name type="scientific">Neobacillus driksii</name>
    <dbReference type="NCBI Taxonomy" id="3035913"/>
    <lineage>
        <taxon>Bacteria</taxon>
        <taxon>Bacillati</taxon>
        <taxon>Bacillota</taxon>
        <taxon>Bacilli</taxon>
        <taxon>Bacillales</taxon>
        <taxon>Bacillaceae</taxon>
        <taxon>Neobacillus</taxon>
    </lineage>
</organism>
<dbReference type="RefSeq" id="WP_306075015.1">
    <property type="nucleotide sequence ID" value="NZ_JAROBZ020000001.1"/>
</dbReference>